<protein>
    <recommendedName>
        <fullName evidence="3">Glycosyl transferase family 2</fullName>
    </recommendedName>
</protein>
<gene>
    <name evidence="1" type="ORF">PH7735_03364</name>
</gene>
<sequence length="243" mass="27578">MIIANMATYPKRSDILKETLPKIADQVDRLNLVLNEYEEIPDWLADVPSVVPVIPETDLKDVGKFLPSIPASAQAVFLVDDDLVYPEDYVAKSLKRLDQLGQIRAVMGYHYSIYRAPRPIDQGRAYKRDVIHFGKPRGKFRYVDQLGSGTVVLRPSDLPPLDYMQGSQKFVDVRLARWCFEQGIAQIAAPRSEQWIVNAPVEETIFETFTLTFPENVDDEILSFAFKRDTINQEVFGDGSHAS</sequence>
<proteinExistence type="predicted"/>
<reference evidence="2" key="1">
    <citation type="submission" date="2015-09" db="EMBL/GenBank/DDBJ databases">
        <authorList>
            <person name="Rodrigo-Torres Lidia"/>
            <person name="Arahal R.David."/>
        </authorList>
    </citation>
    <scope>NUCLEOTIDE SEQUENCE [LARGE SCALE GENOMIC DNA]</scope>
    <source>
        <strain evidence="2">CECT 7735</strain>
    </source>
</reference>
<organism evidence="1 2">
    <name type="scientific">Shimia thalassica</name>
    <dbReference type="NCBI Taxonomy" id="1715693"/>
    <lineage>
        <taxon>Bacteria</taxon>
        <taxon>Pseudomonadati</taxon>
        <taxon>Pseudomonadota</taxon>
        <taxon>Alphaproteobacteria</taxon>
        <taxon>Rhodobacterales</taxon>
        <taxon>Roseobacteraceae</taxon>
    </lineage>
</organism>
<evidence type="ECO:0000313" key="2">
    <source>
        <dbReference type="Proteomes" id="UP000051870"/>
    </source>
</evidence>
<dbReference type="AlphaFoldDB" id="A0A0P1IF94"/>
<keyword evidence="2" id="KW-1185">Reference proteome</keyword>
<dbReference type="SUPFAM" id="SSF53448">
    <property type="entry name" value="Nucleotide-diphospho-sugar transferases"/>
    <property type="match status" value="1"/>
</dbReference>
<dbReference type="RefSeq" id="WP_058312529.1">
    <property type="nucleotide sequence ID" value="NZ_CYTW01000004.1"/>
</dbReference>
<dbReference type="Proteomes" id="UP000051870">
    <property type="component" value="Unassembled WGS sequence"/>
</dbReference>
<dbReference type="InterPro" id="IPR029044">
    <property type="entry name" value="Nucleotide-diphossugar_trans"/>
</dbReference>
<dbReference type="GeneID" id="83882342"/>
<dbReference type="STRING" id="1715693.PH7735_03364"/>
<name>A0A0P1IF94_9RHOB</name>
<dbReference type="EMBL" id="CYTW01000004">
    <property type="protein sequence ID" value="CUK09376.1"/>
    <property type="molecule type" value="Genomic_DNA"/>
</dbReference>
<evidence type="ECO:0000313" key="1">
    <source>
        <dbReference type="EMBL" id="CUK09376.1"/>
    </source>
</evidence>
<evidence type="ECO:0008006" key="3">
    <source>
        <dbReference type="Google" id="ProtNLM"/>
    </source>
</evidence>
<accession>A0A0P1IF94</accession>